<dbReference type="PANTHER" id="PTHR30273">
    <property type="entry name" value="PERIPLASMIC SIGNAL SENSOR AND SIGMA FACTOR ACTIVATOR FECR-RELATED"/>
    <property type="match status" value="1"/>
</dbReference>
<accession>A0A3E5EYK9</accession>
<evidence type="ECO:0000259" key="2">
    <source>
        <dbReference type="Pfam" id="PF04773"/>
    </source>
</evidence>
<reference evidence="4 5" key="1">
    <citation type="submission" date="2018-08" db="EMBL/GenBank/DDBJ databases">
        <title>A genome reference for cultivated species of the human gut microbiota.</title>
        <authorList>
            <person name="Zou Y."/>
            <person name="Xue W."/>
            <person name="Luo G."/>
        </authorList>
    </citation>
    <scope>NUCLEOTIDE SEQUENCE [LARGE SCALE GENOMIC DNA]</scope>
    <source>
        <strain evidence="4 5">OM03-4</strain>
    </source>
</reference>
<dbReference type="EMBL" id="QSVA01000008">
    <property type="protein sequence ID" value="RGN94049.1"/>
    <property type="molecule type" value="Genomic_DNA"/>
</dbReference>
<keyword evidence="1" id="KW-0472">Membrane</keyword>
<feature type="transmembrane region" description="Helical" evidence="1">
    <location>
        <begin position="83"/>
        <end position="108"/>
    </location>
</feature>
<evidence type="ECO:0000256" key="1">
    <source>
        <dbReference type="SAM" id="Phobius"/>
    </source>
</evidence>
<dbReference type="PIRSF" id="PIRSF018266">
    <property type="entry name" value="FecR"/>
    <property type="match status" value="1"/>
</dbReference>
<dbReference type="Pfam" id="PF04773">
    <property type="entry name" value="FecR"/>
    <property type="match status" value="1"/>
</dbReference>
<gene>
    <name evidence="4" type="ORF">DXB37_10515</name>
</gene>
<feature type="domain" description="Protein FecR C-terminal" evidence="3">
    <location>
        <begin position="261"/>
        <end position="325"/>
    </location>
</feature>
<dbReference type="RefSeq" id="WP_117600447.1">
    <property type="nucleotide sequence ID" value="NZ_JBCJDB010000008.1"/>
</dbReference>
<dbReference type="InterPro" id="IPR012373">
    <property type="entry name" value="Ferrdict_sens_TM"/>
</dbReference>
<evidence type="ECO:0000259" key="3">
    <source>
        <dbReference type="Pfam" id="PF16344"/>
    </source>
</evidence>
<dbReference type="PANTHER" id="PTHR30273:SF2">
    <property type="entry name" value="PROTEIN FECR"/>
    <property type="match status" value="1"/>
</dbReference>
<dbReference type="Proteomes" id="UP000260759">
    <property type="component" value="Unassembled WGS sequence"/>
</dbReference>
<dbReference type="Gene3D" id="2.60.120.1440">
    <property type="match status" value="1"/>
</dbReference>
<keyword evidence="1" id="KW-0812">Transmembrane</keyword>
<evidence type="ECO:0000313" key="4">
    <source>
        <dbReference type="EMBL" id="RGN94049.1"/>
    </source>
</evidence>
<keyword evidence="1" id="KW-1133">Transmembrane helix</keyword>
<dbReference type="AlphaFoldDB" id="A0A3E5EYK9"/>
<protein>
    <submittedName>
        <fullName evidence="4">DUF4974 domain-containing protein</fullName>
    </submittedName>
</protein>
<comment type="caution">
    <text evidence="4">The sequence shown here is derived from an EMBL/GenBank/DDBJ whole genome shotgun (WGS) entry which is preliminary data.</text>
</comment>
<dbReference type="InterPro" id="IPR032508">
    <property type="entry name" value="FecR_C"/>
</dbReference>
<dbReference type="Gene3D" id="3.55.50.30">
    <property type="match status" value="1"/>
</dbReference>
<feature type="domain" description="FecR protein" evidence="2">
    <location>
        <begin position="119"/>
        <end position="213"/>
    </location>
</feature>
<dbReference type="InterPro" id="IPR006860">
    <property type="entry name" value="FecR"/>
</dbReference>
<organism evidence="4 5">
    <name type="scientific">Bacteroides uniformis</name>
    <dbReference type="NCBI Taxonomy" id="820"/>
    <lineage>
        <taxon>Bacteria</taxon>
        <taxon>Pseudomonadati</taxon>
        <taxon>Bacteroidota</taxon>
        <taxon>Bacteroidia</taxon>
        <taxon>Bacteroidales</taxon>
        <taxon>Bacteroidaceae</taxon>
        <taxon>Bacteroides</taxon>
    </lineage>
</organism>
<dbReference type="Pfam" id="PF16344">
    <property type="entry name" value="FecR_C"/>
    <property type="match status" value="1"/>
</dbReference>
<name>A0A3E5EYK9_BACUN</name>
<proteinExistence type="predicted"/>
<sequence length="337" mass="38990">MVKREGMENLLLRYYEGETTEDETALVEKWLEASEENRRTARQVQTLGLAADMAQISSRLDVKKALEDVHRKMKQKKVNRYRVLFRGMQRAAAILFIPLMVSWSILYWDKDKEEIHMMEVRTNPGMTTSVELPDGTEVVLNSSSSLRYPSRFADDKREVKLVGEAFFSVAKDEKKFIVGTLNNSKIVVHGTEFNVEAYKGSRTVQTTLVSGKVSFSYVNNGRRNNVMMIPGQKVIYDIVREKVVVKEVNVDVETCWKDGCLIFRNTPFEDILKSLSKRYNVEFILKKASLKQNSFTATFTKQRLERILEHFRISSNIHFKFVEDGDVNAERQVIEVY</sequence>
<dbReference type="GO" id="GO:0016989">
    <property type="term" value="F:sigma factor antagonist activity"/>
    <property type="evidence" value="ECO:0007669"/>
    <property type="project" value="TreeGrafter"/>
</dbReference>
<evidence type="ECO:0000313" key="5">
    <source>
        <dbReference type="Proteomes" id="UP000260759"/>
    </source>
</evidence>